<dbReference type="Proteomes" id="UP000233524">
    <property type="component" value="Unassembled WGS sequence"/>
</dbReference>
<dbReference type="AlphaFoldDB" id="A0A2N3N241"/>
<dbReference type="OrthoDB" id="5235322at2759"/>
<keyword evidence="2" id="KW-1133">Transmembrane helix</keyword>
<feature type="compositionally biased region" description="Basic residues" evidence="1">
    <location>
        <begin position="14"/>
        <end position="49"/>
    </location>
</feature>
<name>A0A2N3N241_9PEZI</name>
<dbReference type="STRING" id="41688.A0A2N3N241"/>
<gene>
    <name evidence="3" type="ORF">jhhlp_007239</name>
</gene>
<organism evidence="3 4">
    <name type="scientific">Lomentospora prolificans</name>
    <dbReference type="NCBI Taxonomy" id="41688"/>
    <lineage>
        <taxon>Eukaryota</taxon>
        <taxon>Fungi</taxon>
        <taxon>Dikarya</taxon>
        <taxon>Ascomycota</taxon>
        <taxon>Pezizomycotina</taxon>
        <taxon>Sordariomycetes</taxon>
        <taxon>Hypocreomycetidae</taxon>
        <taxon>Microascales</taxon>
        <taxon>Microascaceae</taxon>
        <taxon>Lomentospora</taxon>
    </lineage>
</organism>
<dbReference type="VEuPathDB" id="FungiDB:jhhlp_007239"/>
<evidence type="ECO:0000256" key="2">
    <source>
        <dbReference type="SAM" id="Phobius"/>
    </source>
</evidence>
<evidence type="ECO:0000313" key="3">
    <source>
        <dbReference type="EMBL" id="PKS06491.1"/>
    </source>
</evidence>
<comment type="caution">
    <text evidence="3">The sequence shown here is derived from an EMBL/GenBank/DDBJ whole genome shotgun (WGS) entry which is preliminary data.</text>
</comment>
<keyword evidence="4" id="KW-1185">Reference proteome</keyword>
<feature type="transmembrane region" description="Helical" evidence="2">
    <location>
        <begin position="137"/>
        <end position="160"/>
    </location>
</feature>
<evidence type="ECO:0000313" key="4">
    <source>
        <dbReference type="Proteomes" id="UP000233524"/>
    </source>
</evidence>
<dbReference type="InParanoid" id="A0A2N3N241"/>
<sequence length="241" mass="26268">MGFWDNDSISLVSKKSHGRTKYSIQKKSKSRSRSRSRSRSKESRHHRRGSASSFFFGGGSGRHGSSIFGGNYGKHSSSKSSFFSLPGGSRSSFFGLGNRSSYYKRSPRKGFMHRAYKKLKEILRDIVKYAKRHPMKVFLLLLVPLITGGALTALLARFGLRLPAGIERLLGVATRAAAGDSSGLVGEAMRMAGGIAGGSRGAAEVGRGRDGDFRWERKSETTSWGGDGWGDGISTVMKMFK</sequence>
<reference evidence="3 4" key="1">
    <citation type="journal article" date="2017" name="G3 (Bethesda)">
        <title>First Draft Genome Sequence of the Pathogenic Fungus Lomentospora prolificans (Formerly Scedosporium prolificans).</title>
        <authorList>
            <person name="Luo R."/>
            <person name="Zimin A."/>
            <person name="Workman R."/>
            <person name="Fan Y."/>
            <person name="Pertea G."/>
            <person name="Grossman N."/>
            <person name="Wear M.P."/>
            <person name="Jia B."/>
            <person name="Miller H."/>
            <person name="Casadevall A."/>
            <person name="Timp W."/>
            <person name="Zhang S.X."/>
            <person name="Salzberg S.L."/>
        </authorList>
    </citation>
    <scope>NUCLEOTIDE SEQUENCE [LARGE SCALE GENOMIC DNA]</scope>
    <source>
        <strain evidence="3 4">JHH-5317</strain>
    </source>
</reference>
<dbReference type="EMBL" id="NLAX01001034">
    <property type="protein sequence ID" value="PKS06491.1"/>
    <property type="molecule type" value="Genomic_DNA"/>
</dbReference>
<feature type="region of interest" description="Disordered" evidence="1">
    <location>
        <begin position="1"/>
        <end position="57"/>
    </location>
</feature>
<evidence type="ECO:0000256" key="1">
    <source>
        <dbReference type="SAM" id="MobiDB-lite"/>
    </source>
</evidence>
<keyword evidence="2" id="KW-0812">Transmembrane</keyword>
<proteinExistence type="predicted"/>
<protein>
    <submittedName>
        <fullName evidence="3">Uncharacterized protein</fullName>
    </submittedName>
</protein>
<accession>A0A2N3N241</accession>
<keyword evidence="2" id="KW-0472">Membrane</keyword>